<gene>
    <name evidence="2" type="ORF">A9E74_01906</name>
</gene>
<evidence type="ECO:0000256" key="1">
    <source>
        <dbReference type="SAM" id="Phobius"/>
    </source>
</evidence>
<reference evidence="2 3" key="1">
    <citation type="submission" date="2016-07" db="EMBL/GenBank/DDBJ databases">
        <title>Draft Genome Sequence of Methylophaga muralis Bur 1.</title>
        <authorList>
            <person name="Vasilenko O.V."/>
            <person name="Doronina N.V."/>
            <person name="Shmareva M.N."/>
            <person name="Tarlachkov S.V."/>
            <person name="Mustakhimov I."/>
            <person name="Trotsenko Y.A."/>
        </authorList>
    </citation>
    <scope>NUCLEOTIDE SEQUENCE [LARGE SCALE GENOMIC DNA]</scope>
    <source>
        <strain evidence="2 3">Bur 1</strain>
    </source>
</reference>
<evidence type="ECO:0000313" key="2">
    <source>
        <dbReference type="EMBL" id="ODN66340.1"/>
    </source>
</evidence>
<feature type="transmembrane region" description="Helical" evidence="1">
    <location>
        <begin position="12"/>
        <end position="34"/>
    </location>
</feature>
<feature type="transmembrane region" description="Helical" evidence="1">
    <location>
        <begin position="148"/>
        <end position="170"/>
    </location>
</feature>
<dbReference type="Proteomes" id="UP000094379">
    <property type="component" value="Unassembled WGS sequence"/>
</dbReference>
<sequence length="308" mass="35561">MITKLKWVLSILWRVPVTLLIAIIGYAIFTGVLVKVRDGVSNEWYTVNKLAELVEQYDSYVSTNSNAGLQIQTIDLSNDEYLVFNEGTKNERYVFTLNLPNDSHISTRELHSKTIPTDFEKVPLYRLKEDLSIYAIDPRVQYEEFKDVGAYIVNFIFSFFGIIMGVVFFMRMGVWVWEKHQPLEYSAQQKLKTAAPASAQESTNDTIKFGWGTWLVWASLLVLLPVTVVVGDWVEMPMTQTEWEDLSFYSVFVACTSFMVVFVIEIFSARHRAQNGLPQSRHLLFFPSLVLFTVLLVPVISWMRYLFV</sequence>
<keyword evidence="1" id="KW-0812">Transmembrane</keyword>
<name>A0A1E3GQM6_9GAMM</name>
<dbReference type="EMBL" id="MCRI01000021">
    <property type="protein sequence ID" value="ODN66340.1"/>
    <property type="molecule type" value="Genomic_DNA"/>
</dbReference>
<accession>A0A1E3GQM6</accession>
<evidence type="ECO:0000313" key="3">
    <source>
        <dbReference type="Proteomes" id="UP000094379"/>
    </source>
</evidence>
<organism evidence="2 3">
    <name type="scientific">Methylophaga muralis</name>
    <dbReference type="NCBI Taxonomy" id="291169"/>
    <lineage>
        <taxon>Bacteria</taxon>
        <taxon>Pseudomonadati</taxon>
        <taxon>Pseudomonadota</taxon>
        <taxon>Gammaproteobacteria</taxon>
        <taxon>Thiotrichales</taxon>
        <taxon>Piscirickettsiaceae</taxon>
        <taxon>Methylophaga</taxon>
    </lineage>
</organism>
<feature type="transmembrane region" description="Helical" evidence="1">
    <location>
        <begin position="246"/>
        <end position="264"/>
    </location>
</feature>
<dbReference type="RefSeq" id="WP_069296335.1">
    <property type="nucleotide sequence ID" value="NZ_MCRI01000021.1"/>
</dbReference>
<keyword evidence="1" id="KW-0472">Membrane</keyword>
<keyword evidence="3" id="KW-1185">Reference proteome</keyword>
<proteinExistence type="predicted"/>
<feature type="transmembrane region" description="Helical" evidence="1">
    <location>
        <begin position="284"/>
        <end position="307"/>
    </location>
</feature>
<feature type="transmembrane region" description="Helical" evidence="1">
    <location>
        <begin position="214"/>
        <end position="234"/>
    </location>
</feature>
<protein>
    <submittedName>
        <fullName evidence="2">Uncharacterized protein</fullName>
    </submittedName>
</protein>
<dbReference type="AlphaFoldDB" id="A0A1E3GQM6"/>
<comment type="caution">
    <text evidence="2">The sequence shown here is derived from an EMBL/GenBank/DDBJ whole genome shotgun (WGS) entry which is preliminary data.</text>
</comment>
<keyword evidence="1" id="KW-1133">Transmembrane helix</keyword>